<keyword evidence="7" id="KW-1185">Reference proteome</keyword>
<evidence type="ECO:0000256" key="2">
    <source>
        <dbReference type="ARBA" id="ARBA00022519"/>
    </source>
</evidence>
<dbReference type="InterPro" id="IPR009993">
    <property type="entry name" value="WecF"/>
</dbReference>
<dbReference type="Proteomes" id="UP000036270">
    <property type="component" value="Unassembled WGS sequence"/>
</dbReference>
<evidence type="ECO:0000256" key="1">
    <source>
        <dbReference type="ARBA" id="ARBA00022475"/>
    </source>
</evidence>
<keyword evidence="3 6" id="KW-0328">Glycosyltransferase</keyword>
<name>A0A0J5P3H8_9PAST</name>
<evidence type="ECO:0000256" key="5">
    <source>
        <dbReference type="ARBA" id="ARBA00023136"/>
    </source>
</evidence>
<keyword evidence="5" id="KW-0472">Membrane</keyword>
<reference evidence="6 7" key="1">
    <citation type="submission" date="2014-12" db="EMBL/GenBank/DDBJ databases">
        <title>Reclassification of Actinobacillus muris as Muribacter muris.</title>
        <authorList>
            <person name="Christensen H."/>
            <person name="Nicklas W."/>
            <person name="Bisgaard M."/>
        </authorList>
    </citation>
    <scope>NUCLEOTIDE SEQUENCE [LARGE SCALE GENOMIC DNA]</scope>
    <source>
        <strain evidence="6 7">Ackerman80-443D</strain>
    </source>
</reference>
<dbReference type="GO" id="GO:0008417">
    <property type="term" value="F:fucosyltransferase activity"/>
    <property type="evidence" value="ECO:0007669"/>
    <property type="project" value="InterPro"/>
</dbReference>
<evidence type="ECO:0000256" key="4">
    <source>
        <dbReference type="ARBA" id="ARBA00022679"/>
    </source>
</evidence>
<evidence type="ECO:0000313" key="6">
    <source>
        <dbReference type="EMBL" id="KMK51033.1"/>
    </source>
</evidence>
<accession>A0A0J5P3H8</accession>
<comment type="caution">
    <text evidence="6">The sequence shown here is derived from an EMBL/GenBank/DDBJ whole genome shotgun (WGS) entry which is preliminary data.</text>
</comment>
<protein>
    <submittedName>
        <fullName evidence="6">4-alpha-L-fucosyltransferase</fullName>
    </submittedName>
</protein>
<keyword evidence="2" id="KW-0997">Cell inner membrane</keyword>
<dbReference type="STRING" id="67855.RO21_08270"/>
<evidence type="ECO:0000256" key="3">
    <source>
        <dbReference type="ARBA" id="ARBA00022676"/>
    </source>
</evidence>
<dbReference type="PATRIC" id="fig|67855.3.peg.1719"/>
<gene>
    <name evidence="6" type="ORF">RO21_08270</name>
</gene>
<dbReference type="GO" id="GO:0009246">
    <property type="term" value="P:enterobacterial common antigen biosynthetic process"/>
    <property type="evidence" value="ECO:0007669"/>
    <property type="project" value="InterPro"/>
</dbReference>
<dbReference type="Pfam" id="PF07429">
    <property type="entry name" value="Glyco_transf_56"/>
    <property type="match status" value="1"/>
</dbReference>
<evidence type="ECO:0000313" key="7">
    <source>
        <dbReference type="Proteomes" id="UP000036270"/>
    </source>
</evidence>
<organism evidence="6 7">
    <name type="scientific">Muribacter muris</name>
    <dbReference type="NCBI Taxonomy" id="67855"/>
    <lineage>
        <taxon>Bacteria</taxon>
        <taxon>Pseudomonadati</taxon>
        <taxon>Pseudomonadota</taxon>
        <taxon>Gammaproteobacteria</taxon>
        <taxon>Pasteurellales</taxon>
        <taxon>Pasteurellaceae</taxon>
        <taxon>Muribacter</taxon>
    </lineage>
</organism>
<dbReference type="AlphaFoldDB" id="A0A0J5P3H8"/>
<keyword evidence="4 6" id="KW-0808">Transferase</keyword>
<dbReference type="EMBL" id="JWIZ01000054">
    <property type="protein sequence ID" value="KMK51033.1"/>
    <property type="molecule type" value="Genomic_DNA"/>
</dbReference>
<keyword evidence="1" id="KW-1003">Cell membrane</keyword>
<proteinExistence type="predicted"/>
<sequence length="354" mass="40021">MVIYHILGADIPHHNRTLLAFFQEMRLAEWGEQSLFYVVSQDDLAVAFPALSIRRFAGKMQLAKAVIEAAKSQPQAKFVLHGQFNFPLWLAILCGRLPGERCAWHVWGADLYEHSTAWRFRLAYPIRRAAQRKIAQIWATRGDLQFSHSLLKRKGDQDQLLYFPSKMPPALPQQSEERSKLTILLGNSGDSANRHLQGLDDIHRQFGSQVRVIIPMGYPVQNHAYVEAVAAHSKRLFPAENVQILTQKLAFEAYLAILAQCDVGLFLFKRQQGIGTICALLAMNIPVVLAKENPFCVDMQAEQIPFLFSGCVNRAAIQATNQQLAALDKGHIRFFPPNYLPLWRHCLANWANAA</sequence>